<dbReference type="RefSeq" id="YP_009502031.1">
    <property type="nucleotide sequence ID" value="NC_038144.1"/>
</dbReference>
<dbReference type="InterPro" id="IPR036866">
    <property type="entry name" value="RibonucZ/Hydroxyglut_hydro"/>
</dbReference>
<dbReference type="Gene3D" id="3.60.15.10">
    <property type="entry name" value="Ribonuclease Z/Hydroxyacylglutathione hydrolase-like"/>
    <property type="match status" value="1"/>
</dbReference>
<organism evidence="1">
    <name type="scientific">Porolithon onkodes</name>
    <dbReference type="NCBI Taxonomy" id="231751"/>
    <lineage>
        <taxon>Eukaryota</taxon>
        <taxon>Rhodophyta</taxon>
        <taxon>Florideophyceae</taxon>
        <taxon>Corallinophycidae</taxon>
        <taxon>Corallinales</taxon>
        <taxon>Porolithaceae</taxon>
        <taxon>Porolithon</taxon>
    </lineage>
</organism>
<dbReference type="GeneID" id="37507534"/>
<accession>A0A2Z2L372</accession>
<keyword evidence="1" id="KW-0934">Plastid</keyword>
<dbReference type="AlphaFoldDB" id="A0A2Z2L372"/>
<name>A0A2Z2L372_9FLOR</name>
<proteinExistence type="predicted"/>
<sequence>MKANYLKQENVSIYLLSTSSFFIRFSQCGDVWLFNCFEGCQHILSIKKIKISQIKKIVITENSIRCTSGLLGLLSSISLNTTTDRIDLLGQVGLQYYMFGGRKYSQTNFRYKLYIHELSRQLTFTHFDISIAVFYDTYIEGLIHYVMLFSEEPGSLDSIKAFNYKIPFGPLYGRLKSGQKFILPDGFIICNQDFVSGYFLGYKFIAVHEFSEKKFEKN</sequence>
<dbReference type="PANTHER" id="PTHR46018">
    <property type="entry name" value="ZINC PHOSPHODIESTERASE ELAC PROTEIN 1"/>
    <property type="match status" value="1"/>
</dbReference>
<dbReference type="PANTHER" id="PTHR46018:SF2">
    <property type="entry name" value="ZINC PHOSPHODIESTERASE ELAC PROTEIN 1"/>
    <property type="match status" value="1"/>
</dbReference>
<dbReference type="GO" id="GO:0042781">
    <property type="term" value="F:3'-tRNA processing endoribonuclease activity"/>
    <property type="evidence" value="ECO:0007669"/>
    <property type="project" value="TreeGrafter"/>
</dbReference>
<geneLocation type="plastid" evidence="1"/>
<dbReference type="EMBL" id="KY212106">
    <property type="protein sequence ID" value="ASB29633.1"/>
    <property type="molecule type" value="Genomic_DNA"/>
</dbReference>
<gene>
    <name evidence="1" type="primary">ycf56</name>
</gene>
<protein>
    <submittedName>
        <fullName evidence="1">Uncharacterized protein</fullName>
    </submittedName>
</protein>
<evidence type="ECO:0000313" key="1">
    <source>
        <dbReference type="EMBL" id="ASB29633.1"/>
    </source>
</evidence>
<reference evidence="1" key="1">
    <citation type="submission" date="2016-11" db="EMBL/GenBank/DDBJ databases">
        <title>Complete organellar and ribosomal genomic analysis of the lectotype specimen of the reef forming species Porolithon onkodes (Heydrich) Foslie.</title>
        <authorList>
            <person name="Hughey J.R."/>
            <person name="Gabrielson P.W."/>
        </authorList>
    </citation>
    <scope>NUCLEOTIDE SEQUENCE</scope>
</reference>
<dbReference type="SUPFAM" id="SSF56281">
    <property type="entry name" value="Metallo-hydrolase/oxidoreductase"/>
    <property type="match status" value="1"/>
</dbReference>